<dbReference type="AlphaFoldDB" id="A0AA38VJY9"/>
<accession>A0AA38VJY9</accession>
<dbReference type="EMBL" id="JANBVO010000063">
    <property type="protein sequence ID" value="KAJ9131819.1"/>
    <property type="molecule type" value="Genomic_DNA"/>
</dbReference>
<dbReference type="SMART" id="SM00321">
    <property type="entry name" value="WSC"/>
    <property type="match status" value="2"/>
</dbReference>
<evidence type="ECO:0000256" key="3">
    <source>
        <dbReference type="SAM" id="SignalP"/>
    </source>
</evidence>
<proteinExistence type="predicted"/>
<dbReference type="InterPro" id="IPR051589">
    <property type="entry name" value="Sialate-O-sulfotransferase"/>
</dbReference>
<dbReference type="PROSITE" id="PS51212">
    <property type="entry name" value="WSC"/>
    <property type="match status" value="2"/>
</dbReference>
<organism evidence="5 6">
    <name type="scientific">Pleurostoma richardsiae</name>
    <dbReference type="NCBI Taxonomy" id="41990"/>
    <lineage>
        <taxon>Eukaryota</taxon>
        <taxon>Fungi</taxon>
        <taxon>Dikarya</taxon>
        <taxon>Ascomycota</taxon>
        <taxon>Pezizomycotina</taxon>
        <taxon>Sordariomycetes</taxon>
        <taxon>Sordariomycetidae</taxon>
        <taxon>Calosphaeriales</taxon>
        <taxon>Pleurostomataceae</taxon>
        <taxon>Pleurostoma</taxon>
    </lineage>
</organism>
<dbReference type="PANTHER" id="PTHR45964">
    <property type="entry name" value="WSCD FAMILY MEMBER CG9164"/>
    <property type="match status" value="1"/>
</dbReference>
<evidence type="ECO:0000256" key="1">
    <source>
        <dbReference type="ARBA" id="ARBA00022737"/>
    </source>
</evidence>
<name>A0AA38VJY9_9PEZI</name>
<dbReference type="Proteomes" id="UP001174694">
    <property type="component" value="Unassembled WGS sequence"/>
</dbReference>
<sequence length="1004" mass="102187">MDCHSLSLRGISSALLLSSLTLVTNALPSEFRARAAAAAKANVGAYGYIGCYQEPTNSRALSSLSADDSMTLELCASVAAAASATFFGVEYGRECWYGSSLSQDSTVASSATECSFSCPGDATELCGAGSRLNLYQLGASTATTSTSSAAGATATGTGYFSKRCYKDDASTNGRTLPELYADDGMTVEKCAAYAASKSYTFFGLEYGRECWMGNSLNPLASPSSDDDTSTCDMRCGGAATELCGGSSRMNLYQFGTPSSTSSVAASTSSSSSVAPSTTSSAATTLSASTPTTITEPVSLDLSAAILTSGELYTDRDGVYYIELFPDAPGSAAAEFPSDALPNITPGQQVSLEVVYQAFPVIQMIAKRDEELECTMTIVLGGTVLWSGTLLSNDGDYTTVQVITTYPSGATTLVINQVCDSDSTVALDIDGVTIGPAAAASSSSSVASSSMPLSTSSSIVPESTSLPQSTTASETVSPPELISTDLLSTSVEPSSSVATSTDAPITTAATTSTISIMPSPSSSVANTAATSTAIPVTSSSSPSTSAAATVPTIAAPAYTASTCSYPTTGSPYTAGCTLSGAPVATSGLLAVATGVPPASTSTGDMGPAYEECAGLCAETEDCNSWALDRGNWPTDLSDWTCYLYSGGVSQYAVSYSSTYRQIVWSSRLCYDCKAVVVSSSSSSSSSVVPSFSSATTLQTTTSSGPSSTSVSVSSTGSPMSTTGASTTTAPATTSAASVPTFAAPAISARSCSHPSGQWYTNACTISGYATATTGLLAVATGVTAPASGVYDADPEYISCAAACADVEGCTGYALDRGNWPSDTNDWTCYLYGISIRSYLLSSSSSSKSNPIVWMDEKCWACDAATTLSSSSSSAVPTMSSVALTTSSVSLPSTTTTSAATTTSSSVTCTRDSTPAASLDCDIRGFAQPTGYSSAVQLDTEADCAAYCYNLNLATPGSCASYMWEAASEWCGAWAVGAWTAIGDDTAAGQRYRNNTIEDYGCWSCL</sequence>
<feature type="domain" description="WSC" evidence="4">
    <location>
        <begin position="45"/>
        <end position="138"/>
    </location>
</feature>
<dbReference type="InterPro" id="IPR002889">
    <property type="entry name" value="WSC_carb-bd"/>
</dbReference>
<keyword evidence="1" id="KW-0677">Repeat</keyword>
<evidence type="ECO:0000313" key="5">
    <source>
        <dbReference type="EMBL" id="KAJ9131819.1"/>
    </source>
</evidence>
<reference evidence="5" key="1">
    <citation type="submission" date="2022-07" db="EMBL/GenBank/DDBJ databases">
        <title>Fungi with potential for degradation of polypropylene.</title>
        <authorList>
            <person name="Gostincar C."/>
        </authorList>
    </citation>
    <scope>NUCLEOTIDE SEQUENCE</scope>
    <source>
        <strain evidence="5">EXF-13308</strain>
    </source>
</reference>
<dbReference type="Pfam" id="PF01822">
    <property type="entry name" value="WSC"/>
    <property type="match status" value="2"/>
</dbReference>
<feature type="domain" description="WSC" evidence="4">
    <location>
        <begin position="158"/>
        <end position="255"/>
    </location>
</feature>
<dbReference type="PANTHER" id="PTHR45964:SF5">
    <property type="entry name" value="WSCD FAMILY MEMBER CG9164"/>
    <property type="match status" value="1"/>
</dbReference>
<feature type="region of interest" description="Disordered" evidence="2">
    <location>
        <begin position="265"/>
        <end position="287"/>
    </location>
</feature>
<feature type="chain" id="PRO_5041239834" evidence="3">
    <location>
        <begin position="27"/>
        <end position="1004"/>
    </location>
</feature>
<comment type="caution">
    <text evidence="5">The sequence shown here is derived from an EMBL/GenBank/DDBJ whole genome shotgun (WGS) entry which is preliminary data.</text>
</comment>
<evidence type="ECO:0000313" key="6">
    <source>
        <dbReference type="Proteomes" id="UP001174694"/>
    </source>
</evidence>
<evidence type="ECO:0000256" key="2">
    <source>
        <dbReference type="SAM" id="MobiDB-lite"/>
    </source>
</evidence>
<keyword evidence="6" id="KW-1185">Reference proteome</keyword>
<gene>
    <name evidence="5" type="ORF">NKR23_g11553</name>
</gene>
<evidence type="ECO:0000259" key="4">
    <source>
        <dbReference type="PROSITE" id="PS51212"/>
    </source>
</evidence>
<keyword evidence="3" id="KW-0732">Signal</keyword>
<feature type="signal peptide" evidence="3">
    <location>
        <begin position="1"/>
        <end position="26"/>
    </location>
</feature>
<feature type="compositionally biased region" description="Low complexity" evidence="2">
    <location>
        <begin position="443"/>
        <end position="466"/>
    </location>
</feature>
<protein>
    <submittedName>
        <fullName evidence="5">WSC domain-containing protein</fullName>
    </submittedName>
</protein>
<feature type="region of interest" description="Disordered" evidence="2">
    <location>
        <begin position="695"/>
        <end position="730"/>
    </location>
</feature>
<feature type="region of interest" description="Disordered" evidence="2">
    <location>
        <begin position="443"/>
        <end position="479"/>
    </location>
</feature>